<reference evidence="3" key="2">
    <citation type="submission" date="2016-02" db="EMBL/GenBank/DDBJ databases">
        <authorList>
            <person name="Teng J.L."/>
            <person name="Yang Y."/>
            <person name="Huang Y."/>
            <person name="Guo F."/>
            <person name="Wei W."/>
            <person name="Chen J.H."/>
            <person name="Wong S.Y."/>
            <person name="Lau S.K."/>
            <person name="Woo P.C."/>
        </authorList>
    </citation>
    <scope>NUCLEOTIDE SEQUENCE</scope>
    <source>
        <strain evidence="3">JCM 15929</strain>
    </source>
</reference>
<dbReference type="OrthoDB" id="581838at2"/>
<evidence type="ECO:0000313" key="2">
    <source>
        <dbReference type="EMBL" id="KXO99451.1"/>
    </source>
</evidence>
<comment type="caution">
    <text evidence="3">The sequence shown here is derived from an EMBL/GenBank/DDBJ whole genome shotgun (WGS) entry which is preliminary data.</text>
</comment>
<dbReference type="EMBL" id="LSRF01000058">
    <property type="protein sequence ID" value="KXP03202.1"/>
    <property type="molecule type" value="Genomic_DNA"/>
</dbReference>
<proteinExistence type="predicted"/>
<protein>
    <recommendedName>
        <fullName evidence="6">Polyketide cyclase</fullName>
    </recommendedName>
</protein>
<dbReference type="Pfam" id="PF10604">
    <property type="entry name" value="Polyketide_cyc2"/>
    <property type="match status" value="1"/>
</dbReference>
<reference evidence="2 5" key="3">
    <citation type="submission" date="2016-02" db="EMBL/GenBank/DDBJ databases">
        <authorList>
            <person name="Teng J.L."/>
            <person name="Tang Y."/>
            <person name="Huang Y."/>
            <person name="Guo F."/>
            <person name="Wei W."/>
            <person name="Chen J.H."/>
            <person name="Wong S.Y."/>
            <person name="Lau S.K."/>
            <person name="Woo P.C."/>
        </authorList>
    </citation>
    <scope>NUCLEOTIDE SEQUENCE [LARGE SCALE GENOMIC DNA]</scope>
    <source>
        <strain evidence="2 5">JCM 13375</strain>
    </source>
</reference>
<dbReference type="SUPFAM" id="SSF55961">
    <property type="entry name" value="Bet v1-like"/>
    <property type="match status" value="1"/>
</dbReference>
<evidence type="ECO:0000256" key="1">
    <source>
        <dbReference type="SAM" id="MobiDB-lite"/>
    </source>
</evidence>
<dbReference type="InterPro" id="IPR023393">
    <property type="entry name" value="START-like_dom_sf"/>
</dbReference>
<dbReference type="STRING" id="239498.AXK60_15205"/>
<dbReference type="AlphaFoldDB" id="A0A137ZYF1"/>
<sequence>MVAATPRTAGTDVKGPIVAKTTQQPPEFADTAPYTVDYVHDCPAPVEAAFEVFKDNRGGTRWLGWFVTAVTPTSDPEHGVGSTRTVTFLYGLGSLEERFVAWEENRLWSFTATSFRPRFFSSFMERVTFEAVDETRCRIHYRAGIDFTALGRPFARPAIAFLNRAIVPTLERMSALAVEQLR</sequence>
<keyword evidence="5" id="KW-1185">Reference proteome</keyword>
<dbReference type="Gene3D" id="3.30.530.20">
    <property type="match status" value="1"/>
</dbReference>
<dbReference type="Proteomes" id="UP000070258">
    <property type="component" value="Unassembled WGS sequence"/>
</dbReference>
<evidence type="ECO:0000313" key="5">
    <source>
        <dbReference type="Proteomes" id="UP000070409"/>
    </source>
</evidence>
<accession>A0A137ZYF1</accession>
<dbReference type="EMBL" id="LSRE01000009">
    <property type="protein sequence ID" value="KXO99451.1"/>
    <property type="molecule type" value="Genomic_DNA"/>
</dbReference>
<feature type="region of interest" description="Disordered" evidence="1">
    <location>
        <begin position="1"/>
        <end position="24"/>
    </location>
</feature>
<dbReference type="InterPro" id="IPR019587">
    <property type="entry name" value="Polyketide_cyclase/dehydratase"/>
</dbReference>
<gene>
    <name evidence="3" type="ORF">AXK60_15205</name>
    <name evidence="2" type="ORF">AXK61_16520</name>
</gene>
<name>A0A137ZYF1_9ACTN</name>
<evidence type="ECO:0000313" key="3">
    <source>
        <dbReference type="EMBL" id="KXP03202.1"/>
    </source>
</evidence>
<evidence type="ECO:0008006" key="6">
    <source>
        <dbReference type="Google" id="ProtNLM"/>
    </source>
</evidence>
<organism evidence="3 4">
    <name type="scientific">Tsukamurella pseudospumae</name>
    <dbReference type="NCBI Taxonomy" id="239498"/>
    <lineage>
        <taxon>Bacteria</taxon>
        <taxon>Bacillati</taxon>
        <taxon>Actinomycetota</taxon>
        <taxon>Actinomycetes</taxon>
        <taxon>Mycobacteriales</taxon>
        <taxon>Tsukamurellaceae</taxon>
        <taxon>Tsukamurella</taxon>
    </lineage>
</organism>
<evidence type="ECO:0000313" key="4">
    <source>
        <dbReference type="Proteomes" id="UP000070258"/>
    </source>
</evidence>
<dbReference type="Proteomes" id="UP000070409">
    <property type="component" value="Unassembled WGS sequence"/>
</dbReference>
<reference evidence="4" key="1">
    <citation type="submission" date="2016-02" db="EMBL/GenBank/DDBJ databases">
        <authorList>
            <person name="Wen L."/>
            <person name="He K."/>
            <person name="Yang H."/>
        </authorList>
    </citation>
    <scope>NUCLEOTIDE SEQUENCE [LARGE SCALE GENOMIC DNA]</scope>
    <source>
        <strain evidence="4">JCM 15929</strain>
    </source>
</reference>